<keyword evidence="3" id="KW-1185">Reference proteome</keyword>
<feature type="transmembrane region" description="Helical" evidence="1">
    <location>
        <begin position="84"/>
        <end position="108"/>
    </location>
</feature>
<dbReference type="EMBL" id="LGRX02028662">
    <property type="protein sequence ID" value="KAK3247786.1"/>
    <property type="molecule type" value="Genomic_DNA"/>
</dbReference>
<reference evidence="2 3" key="1">
    <citation type="journal article" date="2015" name="Genome Biol. Evol.">
        <title>Comparative Genomics of a Bacterivorous Green Alga Reveals Evolutionary Causalities and Consequences of Phago-Mixotrophic Mode of Nutrition.</title>
        <authorList>
            <person name="Burns J.A."/>
            <person name="Paasch A."/>
            <person name="Narechania A."/>
            <person name="Kim E."/>
        </authorList>
    </citation>
    <scope>NUCLEOTIDE SEQUENCE [LARGE SCALE GENOMIC DNA]</scope>
    <source>
        <strain evidence="2 3">PLY_AMNH</strain>
    </source>
</reference>
<organism evidence="2 3">
    <name type="scientific">Cymbomonas tetramitiformis</name>
    <dbReference type="NCBI Taxonomy" id="36881"/>
    <lineage>
        <taxon>Eukaryota</taxon>
        <taxon>Viridiplantae</taxon>
        <taxon>Chlorophyta</taxon>
        <taxon>Pyramimonadophyceae</taxon>
        <taxon>Pyramimonadales</taxon>
        <taxon>Pyramimonadaceae</taxon>
        <taxon>Cymbomonas</taxon>
    </lineage>
</organism>
<proteinExistence type="predicted"/>
<keyword evidence="1" id="KW-1133">Transmembrane helix</keyword>
<evidence type="ECO:0000313" key="3">
    <source>
        <dbReference type="Proteomes" id="UP001190700"/>
    </source>
</evidence>
<gene>
    <name evidence="2" type="ORF">CYMTET_42725</name>
</gene>
<name>A0AAE0C3I0_9CHLO</name>
<dbReference type="Proteomes" id="UP001190700">
    <property type="component" value="Unassembled WGS sequence"/>
</dbReference>
<sequence>MDFVQGYNNFFAGSLDEFVTYDSSSFGEVLNESCPTSFTYWLNYLSYEAPLYSPNAIGEFYHDIPRVTYSNFTKFEYTMDEDDYWLGVLFAASFTFVIGVTTFLTIVVHTSFSLLNEWVHSLKGSTHWAYATFGPYVDEQMALEEGIPQAAPCFCVRLCLVLEMYSRS</sequence>
<keyword evidence="1" id="KW-0472">Membrane</keyword>
<evidence type="ECO:0000256" key="1">
    <source>
        <dbReference type="SAM" id="Phobius"/>
    </source>
</evidence>
<dbReference type="AlphaFoldDB" id="A0AAE0C3I0"/>
<comment type="caution">
    <text evidence="2">The sequence shown here is derived from an EMBL/GenBank/DDBJ whole genome shotgun (WGS) entry which is preliminary data.</text>
</comment>
<keyword evidence="1" id="KW-0812">Transmembrane</keyword>
<accession>A0AAE0C3I0</accession>
<protein>
    <submittedName>
        <fullName evidence="2">Uncharacterized protein</fullName>
    </submittedName>
</protein>
<evidence type="ECO:0000313" key="2">
    <source>
        <dbReference type="EMBL" id="KAK3247786.1"/>
    </source>
</evidence>